<protein>
    <submittedName>
        <fullName evidence="2">Uncharacterized protein</fullName>
    </submittedName>
</protein>
<feature type="region of interest" description="Disordered" evidence="1">
    <location>
        <begin position="24"/>
        <end position="75"/>
    </location>
</feature>
<keyword evidence="3" id="KW-1185">Reference proteome</keyword>
<evidence type="ECO:0000313" key="3">
    <source>
        <dbReference type="Proteomes" id="UP000569914"/>
    </source>
</evidence>
<sequence length="200" mass="21214">MVGIALAVVIVVAVVVGIWRSVASRAPEESGEPPQPPAATTSAPYEHPGDEGASDTPTAPPPTNVPSTGTDADEHSLTPAEEAVVMKRAAAFWKAFSVRDPETREQELAKVAVPYLAQRMSVPSTSRIPVITPVRSAVVDGSFSQATVVSEAIGSSQNKWWYVTLVFDPVTETWSAQAYEEASPGLIAAAQKIMKNMEGR</sequence>
<gene>
    <name evidence="2" type="ORF">BKA15_006013</name>
</gene>
<evidence type="ECO:0000313" key="2">
    <source>
        <dbReference type="EMBL" id="NYE74684.1"/>
    </source>
</evidence>
<proteinExistence type="predicted"/>
<dbReference type="Proteomes" id="UP000569914">
    <property type="component" value="Unassembled WGS sequence"/>
</dbReference>
<dbReference type="EMBL" id="JACCBU010000001">
    <property type="protein sequence ID" value="NYE74684.1"/>
    <property type="molecule type" value="Genomic_DNA"/>
</dbReference>
<name>A0A7Y9LCC3_9ACTN</name>
<evidence type="ECO:0000256" key="1">
    <source>
        <dbReference type="SAM" id="MobiDB-lite"/>
    </source>
</evidence>
<reference evidence="2 3" key="1">
    <citation type="submission" date="2020-07" db="EMBL/GenBank/DDBJ databases">
        <title>Sequencing the genomes of 1000 actinobacteria strains.</title>
        <authorList>
            <person name="Klenk H.-P."/>
        </authorList>
    </citation>
    <scope>NUCLEOTIDE SEQUENCE [LARGE SCALE GENOMIC DNA]</scope>
    <source>
        <strain evidence="2 3">DSM 22083</strain>
    </source>
</reference>
<accession>A0A7Y9LCC3</accession>
<dbReference type="AlphaFoldDB" id="A0A7Y9LCC3"/>
<organism evidence="2 3">
    <name type="scientific">Microlunatus parietis</name>
    <dbReference type="NCBI Taxonomy" id="682979"/>
    <lineage>
        <taxon>Bacteria</taxon>
        <taxon>Bacillati</taxon>
        <taxon>Actinomycetota</taxon>
        <taxon>Actinomycetes</taxon>
        <taxon>Propionibacteriales</taxon>
        <taxon>Propionibacteriaceae</taxon>
        <taxon>Microlunatus</taxon>
    </lineage>
</organism>
<comment type="caution">
    <text evidence="2">The sequence shown here is derived from an EMBL/GenBank/DDBJ whole genome shotgun (WGS) entry which is preliminary data.</text>
</comment>